<evidence type="ECO:0000256" key="1">
    <source>
        <dbReference type="SAM" id="Phobius"/>
    </source>
</evidence>
<dbReference type="SUPFAM" id="SSF48726">
    <property type="entry name" value="Immunoglobulin"/>
    <property type="match status" value="2"/>
</dbReference>
<dbReference type="InterPro" id="IPR036179">
    <property type="entry name" value="Ig-like_dom_sf"/>
</dbReference>
<keyword evidence="4" id="KW-1185">Reference proteome</keyword>
<keyword evidence="1" id="KW-1133">Transmembrane helix</keyword>
<dbReference type="PANTHER" id="PTHR46942:SF1">
    <property type="entry name" value="SIALIC ACID-BINDING IG-LIKE LECTIN 15"/>
    <property type="match status" value="1"/>
</dbReference>
<feature type="non-terminal residue" evidence="3">
    <location>
        <position position="1"/>
    </location>
</feature>
<feature type="transmembrane region" description="Helical" evidence="1">
    <location>
        <begin position="156"/>
        <end position="180"/>
    </location>
</feature>
<feature type="domain" description="Immunoglobulin I-set" evidence="2">
    <location>
        <begin position="71"/>
        <end position="143"/>
    </location>
</feature>
<accession>A0A8X7XBH7</accession>
<gene>
    <name evidence="3" type="primary">Siglec15_1</name>
    <name evidence="3" type="ORF">GTO96_0009585</name>
</gene>
<proteinExistence type="predicted"/>
<dbReference type="InterPro" id="IPR042836">
    <property type="entry name" value="SIG15"/>
</dbReference>
<keyword evidence="1" id="KW-0812">Transmembrane</keyword>
<reference evidence="3 4" key="1">
    <citation type="journal article" date="2021" name="Cell">
        <title>Tracing the genetic footprints of vertebrate landing in non-teleost ray-finned fishes.</title>
        <authorList>
            <person name="Bi X."/>
            <person name="Wang K."/>
            <person name="Yang L."/>
            <person name="Pan H."/>
            <person name="Jiang H."/>
            <person name="Wei Q."/>
            <person name="Fang M."/>
            <person name="Yu H."/>
            <person name="Zhu C."/>
            <person name="Cai Y."/>
            <person name="He Y."/>
            <person name="Gan X."/>
            <person name="Zeng H."/>
            <person name="Yu D."/>
            <person name="Zhu Y."/>
            <person name="Jiang H."/>
            <person name="Qiu Q."/>
            <person name="Yang H."/>
            <person name="Zhang Y.E."/>
            <person name="Wang W."/>
            <person name="Zhu M."/>
            <person name="He S."/>
            <person name="Zhang G."/>
        </authorList>
    </citation>
    <scope>NUCLEOTIDE SEQUENCE [LARGE SCALE GENOMIC DNA]</scope>
    <source>
        <strain evidence="3">Bchr_013</strain>
    </source>
</reference>
<organism evidence="3 4">
    <name type="scientific">Polypterus senegalus</name>
    <name type="common">Senegal bichir</name>
    <dbReference type="NCBI Taxonomy" id="55291"/>
    <lineage>
        <taxon>Eukaryota</taxon>
        <taxon>Metazoa</taxon>
        <taxon>Chordata</taxon>
        <taxon>Craniata</taxon>
        <taxon>Vertebrata</taxon>
        <taxon>Euteleostomi</taxon>
        <taxon>Actinopterygii</taxon>
        <taxon>Polypteriformes</taxon>
        <taxon>Polypteridae</taxon>
        <taxon>Polypterus</taxon>
    </lineage>
</organism>
<name>A0A8X7XBH7_POLSE</name>
<evidence type="ECO:0000313" key="3">
    <source>
        <dbReference type="EMBL" id="KAG2464918.1"/>
    </source>
</evidence>
<comment type="caution">
    <text evidence="3">The sequence shown here is derived from an EMBL/GenBank/DDBJ whole genome shotgun (WGS) entry which is preliminary data.</text>
</comment>
<evidence type="ECO:0000313" key="4">
    <source>
        <dbReference type="Proteomes" id="UP000886611"/>
    </source>
</evidence>
<dbReference type="PANTHER" id="PTHR46942">
    <property type="entry name" value="SIALIC ACID-BINDING IG-LIKE LECTIN 15"/>
    <property type="match status" value="1"/>
</dbReference>
<dbReference type="AlphaFoldDB" id="A0A8X7XBH7"/>
<dbReference type="Proteomes" id="UP000886611">
    <property type="component" value="Unassembled WGS sequence"/>
</dbReference>
<dbReference type="GO" id="GO:0045124">
    <property type="term" value="P:regulation of bone resorption"/>
    <property type="evidence" value="ECO:0007669"/>
    <property type="project" value="TreeGrafter"/>
</dbReference>
<evidence type="ECO:0000259" key="2">
    <source>
        <dbReference type="Pfam" id="PF07679"/>
    </source>
</evidence>
<protein>
    <submittedName>
        <fullName evidence="3">SIG15 protein</fullName>
    </submittedName>
</protein>
<dbReference type="InterPro" id="IPR013098">
    <property type="entry name" value="Ig_I-set"/>
</dbReference>
<keyword evidence="1" id="KW-0472">Membrane</keyword>
<dbReference type="InterPro" id="IPR013783">
    <property type="entry name" value="Ig-like_fold"/>
</dbReference>
<feature type="non-terminal residue" evidence="3">
    <location>
        <position position="191"/>
    </location>
</feature>
<dbReference type="Gene3D" id="2.60.40.10">
    <property type="entry name" value="Immunoglobulins"/>
    <property type="match status" value="2"/>
</dbReference>
<dbReference type="Pfam" id="PF07679">
    <property type="entry name" value="I-set"/>
    <property type="match status" value="1"/>
</dbReference>
<sequence>MVVFQCTTHNSTGSCQPEDQRYNLIGNPKAHDLSMQLHNITYRDSNKYFCRVEMPGQGGAKFENKMGTHLLLAVEDLSTMQCAEGHPLPIITWTGPDDQQEDNGKVQTNLGQHETVHVLQNLSKEGRYTCIASNEYGSDCATIYFIHHTYRKSTNILLLMWIALGAKFIIFLLLLGSMAWQWNSGEENHNG</sequence>
<dbReference type="EMBL" id="JAATIS010002524">
    <property type="protein sequence ID" value="KAG2464918.1"/>
    <property type="molecule type" value="Genomic_DNA"/>
</dbReference>
<dbReference type="GO" id="GO:0005886">
    <property type="term" value="C:plasma membrane"/>
    <property type="evidence" value="ECO:0007669"/>
    <property type="project" value="TreeGrafter"/>
</dbReference>
<dbReference type="GO" id="GO:0032956">
    <property type="term" value="P:regulation of actin cytoskeleton organization"/>
    <property type="evidence" value="ECO:0007669"/>
    <property type="project" value="TreeGrafter"/>
</dbReference>
<dbReference type="GO" id="GO:2001204">
    <property type="term" value="P:regulation of osteoclast development"/>
    <property type="evidence" value="ECO:0007669"/>
    <property type="project" value="TreeGrafter"/>
</dbReference>